<dbReference type="InterPro" id="IPR005771">
    <property type="entry name" value="GalU_uridylyltTrfase_bac/arc"/>
</dbReference>
<keyword evidence="4 8" id="KW-0808">Transferase</keyword>
<keyword evidence="5 8" id="KW-0548">Nucleotidyltransferase</keyword>
<dbReference type="NCBIfam" id="TIGR01099">
    <property type="entry name" value="galU"/>
    <property type="match status" value="1"/>
</dbReference>
<dbReference type="CDD" id="cd02541">
    <property type="entry name" value="UGPase_prokaryotic"/>
    <property type="match status" value="1"/>
</dbReference>
<dbReference type="EC" id="2.7.7.9" evidence="2 8"/>
<name>A0A1I6AJ66_9GAMM</name>
<dbReference type="OrthoDB" id="9803306at2"/>
<dbReference type="EMBL" id="FOYD01000002">
    <property type="protein sequence ID" value="SFQ68716.1"/>
    <property type="molecule type" value="Genomic_DNA"/>
</dbReference>
<comment type="function">
    <text evidence="6">May play a role in stationary phase survival.</text>
</comment>
<dbReference type="STRING" id="1002526.SAMN05216578_102143"/>
<comment type="similarity">
    <text evidence="1 8">Belongs to the UDPGP type 2 family.</text>
</comment>
<dbReference type="InterPro" id="IPR005835">
    <property type="entry name" value="NTP_transferase_dom"/>
</dbReference>
<dbReference type="InterPro" id="IPR029044">
    <property type="entry name" value="Nucleotide-diphossugar_trans"/>
</dbReference>
<evidence type="ECO:0000256" key="3">
    <source>
        <dbReference type="ARBA" id="ARBA00019048"/>
    </source>
</evidence>
<evidence type="ECO:0000256" key="5">
    <source>
        <dbReference type="ARBA" id="ARBA00022695"/>
    </source>
</evidence>
<evidence type="ECO:0000256" key="7">
    <source>
        <dbReference type="ARBA" id="ARBA00048128"/>
    </source>
</evidence>
<evidence type="ECO:0000256" key="6">
    <source>
        <dbReference type="ARBA" id="ARBA00037294"/>
    </source>
</evidence>
<feature type="domain" description="Nucleotidyl transferase" evidence="9">
    <location>
        <begin position="6"/>
        <end position="273"/>
    </location>
</feature>
<evidence type="ECO:0000259" key="9">
    <source>
        <dbReference type="Pfam" id="PF00483"/>
    </source>
</evidence>
<protein>
    <recommendedName>
        <fullName evidence="3 8">UTP--glucose-1-phosphate uridylyltransferase</fullName>
        <ecNumber evidence="2 8">2.7.7.9</ecNumber>
    </recommendedName>
    <alternativeName>
        <fullName evidence="8">UDP-glucose pyrophosphorylase</fullName>
    </alternativeName>
</protein>
<dbReference type="Pfam" id="PF00483">
    <property type="entry name" value="NTP_transferase"/>
    <property type="match status" value="1"/>
</dbReference>
<reference evidence="10 11" key="1">
    <citation type="submission" date="2016-10" db="EMBL/GenBank/DDBJ databases">
        <authorList>
            <person name="de Groot N.N."/>
        </authorList>
    </citation>
    <scope>NUCLEOTIDE SEQUENCE [LARGE SCALE GENOMIC DNA]</scope>
    <source>
        <strain evidence="10 11">JCM 18415</strain>
    </source>
</reference>
<comment type="catalytic activity">
    <reaction evidence="7 8">
        <text>alpha-D-glucose 1-phosphate + UTP + H(+) = UDP-alpha-D-glucose + diphosphate</text>
        <dbReference type="Rhea" id="RHEA:19889"/>
        <dbReference type="ChEBI" id="CHEBI:15378"/>
        <dbReference type="ChEBI" id="CHEBI:33019"/>
        <dbReference type="ChEBI" id="CHEBI:46398"/>
        <dbReference type="ChEBI" id="CHEBI:58601"/>
        <dbReference type="ChEBI" id="CHEBI:58885"/>
        <dbReference type="EC" id="2.7.7.9"/>
    </reaction>
</comment>
<evidence type="ECO:0000256" key="1">
    <source>
        <dbReference type="ARBA" id="ARBA00006890"/>
    </source>
</evidence>
<evidence type="ECO:0000256" key="8">
    <source>
        <dbReference type="RuleBase" id="RU361259"/>
    </source>
</evidence>
<dbReference type="RefSeq" id="WP_090537156.1">
    <property type="nucleotide sequence ID" value="NZ_FOYD01000002.1"/>
</dbReference>
<evidence type="ECO:0000256" key="2">
    <source>
        <dbReference type="ARBA" id="ARBA00012415"/>
    </source>
</evidence>
<dbReference type="GO" id="GO:0006011">
    <property type="term" value="P:UDP-alpha-D-glucose metabolic process"/>
    <property type="evidence" value="ECO:0007669"/>
    <property type="project" value="InterPro"/>
</dbReference>
<proteinExistence type="inferred from homology"/>
<evidence type="ECO:0000313" key="10">
    <source>
        <dbReference type="EMBL" id="SFQ68716.1"/>
    </source>
</evidence>
<gene>
    <name evidence="10" type="ORF">SAMN05216578_102143</name>
</gene>
<dbReference type="Proteomes" id="UP000242815">
    <property type="component" value="Unassembled WGS sequence"/>
</dbReference>
<organism evidence="10 11">
    <name type="scientific">Halopseudomonas formosensis</name>
    <dbReference type="NCBI Taxonomy" id="1002526"/>
    <lineage>
        <taxon>Bacteria</taxon>
        <taxon>Pseudomonadati</taxon>
        <taxon>Pseudomonadota</taxon>
        <taxon>Gammaproteobacteria</taxon>
        <taxon>Pseudomonadales</taxon>
        <taxon>Pseudomonadaceae</taxon>
        <taxon>Halopseudomonas</taxon>
    </lineage>
</organism>
<dbReference type="GO" id="GO:0003983">
    <property type="term" value="F:UTP:glucose-1-phosphate uridylyltransferase activity"/>
    <property type="evidence" value="ECO:0007669"/>
    <property type="project" value="UniProtKB-EC"/>
</dbReference>
<dbReference type="PANTHER" id="PTHR43197:SF1">
    <property type="entry name" value="UTP--GLUCOSE-1-PHOSPHATE URIDYLYLTRANSFERASE"/>
    <property type="match status" value="1"/>
</dbReference>
<evidence type="ECO:0000313" key="11">
    <source>
        <dbReference type="Proteomes" id="UP000242815"/>
    </source>
</evidence>
<dbReference type="AlphaFoldDB" id="A0A1I6AJ66"/>
<dbReference type="Gene3D" id="3.90.550.10">
    <property type="entry name" value="Spore Coat Polysaccharide Biosynthesis Protein SpsA, Chain A"/>
    <property type="match status" value="1"/>
</dbReference>
<sequence>MKVTKAVLPVAGLGTRFLPASKAIPKEMVTVVDKPVIQYVVEEALAAGINEIVLVTHSSKKAIEDHFDVNYELEAELERRGKHELLQVLRDIAPPQLKVTAVRQGRALGLGHAVYCARPVVGNEPFAVLLPDVLVEQRGPENDLQQMARRFVETGGHAQILVEPVPEELVSQYGVVDVHGVDLQPGQHALMSRVVEKPPRDQAPSNLAVVGRYVLPARIFDLLENTQPGAGGEIQLTDAIAELMQGEGVEAWHISARSHDCGSKLGYLEATVAYGVEHPTLGADFRAMLARYQG</sequence>
<accession>A0A1I6AJ66</accession>
<dbReference type="SUPFAM" id="SSF53448">
    <property type="entry name" value="Nucleotide-diphospho-sugar transferases"/>
    <property type="match status" value="1"/>
</dbReference>
<dbReference type="PANTHER" id="PTHR43197">
    <property type="entry name" value="UTP--GLUCOSE-1-PHOSPHATE URIDYLYLTRANSFERASE"/>
    <property type="match status" value="1"/>
</dbReference>
<evidence type="ECO:0000256" key="4">
    <source>
        <dbReference type="ARBA" id="ARBA00022679"/>
    </source>
</evidence>